<accession>N8WPW5</accession>
<dbReference type="GO" id="GO:0042597">
    <property type="term" value="C:periplasmic space"/>
    <property type="evidence" value="ECO:0007669"/>
    <property type="project" value="InterPro"/>
</dbReference>
<dbReference type="Proteomes" id="UP000013070">
    <property type="component" value="Unassembled WGS sequence"/>
</dbReference>
<dbReference type="CDD" id="cd13401">
    <property type="entry name" value="Slt70-like"/>
    <property type="match status" value="1"/>
</dbReference>
<name>N8WPW5_9GAMM</name>
<protein>
    <recommendedName>
        <fullName evidence="3">Transglycosylase SLT domain-containing protein</fullName>
    </recommendedName>
</protein>
<organism evidence="4 5">
    <name type="scientific">Acinetobacter variabilis</name>
    <dbReference type="NCBI Taxonomy" id="70346"/>
    <lineage>
        <taxon>Bacteria</taxon>
        <taxon>Pseudomonadati</taxon>
        <taxon>Pseudomonadota</taxon>
        <taxon>Gammaproteobacteria</taxon>
        <taxon>Moraxellales</taxon>
        <taxon>Moraxellaceae</taxon>
        <taxon>Acinetobacter</taxon>
    </lineage>
</organism>
<dbReference type="EMBL" id="APPE01000087">
    <property type="protein sequence ID" value="ENU97282.1"/>
    <property type="molecule type" value="Genomic_DNA"/>
</dbReference>
<proteinExistence type="inferred from homology"/>
<comment type="similarity">
    <text evidence="1">Belongs to the transglycosylase Slt family.</text>
</comment>
<dbReference type="PANTHER" id="PTHR37423">
    <property type="entry name" value="SOLUBLE LYTIC MUREIN TRANSGLYCOSYLASE-RELATED"/>
    <property type="match status" value="1"/>
</dbReference>
<reference evidence="4 5" key="1">
    <citation type="submission" date="2013-02" db="EMBL/GenBank/DDBJ databases">
        <title>The Genome Sequence of Acinetobacter sp. NIPH 899.</title>
        <authorList>
            <consortium name="The Broad Institute Genome Sequencing Platform"/>
            <consortium name="The Broad Institute Genome Sequencing Center for Infectious Disease"/>
            <person name="Cerqueira G."/>
            <person name="Feldgarden M."/>
            <person name="Courvalin P."/>
            <person name="Perichon B."/>
            <person name="Grillot-Courvalin C."/>
            <person name="Clermont D."/>
            <person name="Rocha E."/>
            <person name="Yoon E.-J."/>
            <person name="Nemec A."/>
            <person name="Walker B."/>
            <person name="Young S.K."/>
            <person name="Zeng Q."/>
            <person name="Gargeya S."/>
            <person name="Fitzgerald M."/>
            <person name="Haas B."/>
            <person name="Abouelleil A."/>
            <person name="Alvarado L."/>
            <person name="Arachchi H.M."/>
            <person name="Berlin A.M."/>
            <person name="Chapman S.B."/>
            <person name="Dewar J."/>
            <person name="Goldberg J."/>
            <person name="Griggs A."/>
            <person name="Gujja S."/>
            <person name="Hansen M."/>
            <person name="Howarth C."/>
            <person name="Imamovic A."/>
            <person name="Larimer J."/>
            <person name="McCowan C."/>
            <person name="Murphy C."/>
            <person name="Neiman D."/>
            <person name="Pearson M."/>
            <person name="Priest M."/>
            <person name="Roberts A."/>
            <person name="Saif S."/>
            <person name="Shea T."/>
            <person name="Sisk P."/>
            <person name="Sykes S."/>
            <person name="Wortman J."/>
            <person name="Nusbaum C."/>
            <person name="Birren B."/>
        </authorList>
    </citation>
    <scope>NUCLEOTIDE SEQUENCE [LARGE SCALE GENOMIC DNA]</scope>
    <source>
        <strain evidence="4 5">NIPH 899</strain>
    </source>
</reference>
<dbReference type="GO" id="GO:0004553">
    <property type="term" value="F:hydrolase activity, hydrolyzing O-glycosyl compounds"/>
    <property type="evidence" value="ECO:0007669"/>
    <property type="project" value="InterPro"/>
</dbReference>
<evidence type="ECO:0000313" key="5">
    <source>
        <dbReference type="Proteomes" id="UP000013070"/>
    </source>
</evidence>
<dbReference type="InterPro" id="IPR008258">
    <property type="entry name" value="Transglycosylase_SLT_dom_1"/>
</dbReference>
<dbReference type="HOGENOM" id="CLU_019016_0_0_6"/>
<evidence type="ECO:0000256" key="2">
    <source>
        <dbReference type="ARBA" id="ARBA00022729"/>
    </source>
</evidence>
<gene>
    <name evidence="4" type="ORF">F969_03501</name>
</gene>
<dbReference type="PANTHER" id="PTHR37423:SF5">
    <property type="entry name" value="SOLUBLE LYTIC MUREIN TRANSGLYCOSYLASE"/>
    <property type="match status" value="1"/>
</dbReference>
<dbReference type="InterPro" id="IPR008939">
    <property type="entry name" value="Lytic_TGlycosylase_superhlx_U"/>
</dbReference>
<dbReference type="eggNOG" id="COG0741">
    <property type="taxonomic scope" value="Bacteria"/>
</dbReference>
<dbReference type="AlphaFoldDB" id="N8WPW5"/>
<dbReference type="SUPFAM" id="SSF48435">
    <property type="entry name" value="Bacterial muramidases"/>
    <property type="match status" value="1"/>
</dbReference>
<sequence length="681" mass="76506">MNNTVGYNFPANSYDRQQGLGEKSMIEGKLMFKYTKNMKKYYKLLSLSVACLYSMSAQAAEEQFNDALRAANAGNIGQLQQYQSAMQNDALGYYPEYWILNQNLGSQPASQIISFAQRYPQSAMAEKLAADYVEEKVKMADFATAQPVLQYVTNADPAEACAVAQVRAKSGDQLVYAEFKDVWLTTNSQPEACTGLGRMMLSSPLMTNEDRQQRLWVQLRAGQSGQAIATAQGLGLNLSLAQLNTIQANPTNYLWSAPKSTAADHAYLIYALGRLADSDLDSAMSIVKRTAEGTPVQVQKTLFRTVGYIGGTTVMKNNFNREVLNYLDASYGLPFSPEEAEIYARQAIRFSAWESLIRAIDAMSVNQKQEDRWQYWLARASEQRTDRASKQAAESIYKKLAVGEDYHNLLARDRLGQLTASTPNSAQPSSQAMQRLNQDIHFRRAFVLRSINAPENYINREWNWAVRQAYLRKDDDLLLAAAKRAMDMGWYDRAIYAADRTADKHNYNYRYPMPHQNYVVSHSRNAGIDAAWAYGLMRQESRFNTGARSHVGAGGLMQIMPDTAKLVARQMGETYNPAALTDMNTNIRYGTYYLSTIQRQLSNSPVLATAGYNAGPNRARRWQPEFQSIAADQYTETIPLLETRDYVKHVMTNATYYGILLGQGAQSVGKRMQAIPLRNTP</sequence>
<dbReference type="Pfam" id="PF01464">
    <property type="entry name" value="SLT"/>
    <property type="match status" value="1"/>
</dbReference>
<dbReference type="Gene3D" id="1.10.530.10">
    <property type="match status" value="1"/>
</dbReference>
<evidence type="ECO:0000313" key="4">
    <source>
        <dbReference type="EMBL" id="ENU97282.1"/>
    </source>
</evidence>
<keyword evidence="5" id="KW-1185">Reference proteome</keyword>
<dbReference type="SUPFAM" id="SSF53955">
    <property type="entry name" value="Lysozyme-like"/>
    <property type="match status" value="1"/>
</dbReference>
<comment type="caution">
    <text evidence="4">The sequence shown here is derived from an EMBL/GenBank/DDBJ whole genome shotgun (WGS) entry which is preliminary data.</text>
</comment>
<feature type="domain" description="Transglycosylase SLT" evidence="3">
    <location>
        <begin position="523"/>
        <end position="627"/>
    </location>
</feature>
<evidence type="ECO:0000259" key="3">
    <source>
        <dbReference type="Pfam" id="PF01464"/>
    </source>
</evidence>
<dbReference type="Gene3D" id="1.25.20.10">
    <property type="entry name" value="Bacterial muramidases"/>
    <property type="match status" value="1"/>
</dbReference>
<dbReference type="InterPro" id="IPR023346">
    <property type="entry name" value="Lysozyme-like_dom_sf"/>
</dbReference>
<dbReference type="PATRIC" id="fig|1217710.3.peg.3365"/>
<keyword evidence="2" id="KW-0732">Signal</keyword>
<evidence type="ECO:0000256" key="1">
    <source>
        <dbReference type="ARBA" id="ARBA00007734"/>
    </source>
</evidence>